<name>A0ACB7C9P4_9ASCO</name>
<sequence length="1071" mass="121174">MEQSYISNLEEILKCTLLPNNDQISNATKILKNQYFVEAKSLLALLHIMQLSENPQIRQLAAIEARKLILPFWNELDKSLKSQIRKSLLQSIVSEPVSIVRHSSARVISSIAKIDLPIEEWQDLPVFIYQASTSQNYMDREIGVYILYVLFEIMEDMFINKMEELFSLLTLTINDKESRDVRITTLMILGKVGEIIDGDDKQNVKLFREILPSMFLVLKETVDSNDENSAKNSFEVFNTLLICDGALISKAIKDLLEFMVHVASTTKLDDSIRCMALNFLITCIKYRKNKIQALKLGPHLTLTMLLIGTEEDSDSPDDDCPSRLAFRCIDLLSITLSPSQVFIPLMNHIPQYLHSENPGYRKSALTALGVAIEGSSNFVSTQFSYLLTLIITGLKDTHDIVKRSALLALGQFADELPEETSERHADLMPILLELILDPHEETKKSALNALDALLECLDSNSISSYFPCIMERLLGLFQSNITLEIKSTVVAAFGSAVYSAKEQFSPYFQRTMEYFIPVLQLKGSKDELEFRGMVTDTLGTIAETVGKEKFMPYIEYVIQSAYEGIQIDHPRLRECLFCFFAILARVYKQDFAPFLQVVVPALIQSLEKDDSDDLYEDSDENDSIKDFESNDENDNDTFLNVSKVNSAITMEKEVAADALGEICSYTKELFIPYIEQSKEKLIQLSDHFYEGVRKASISSLWRFIATIYNISNPQQWLPGFPLKIPLHKDVDEFSTSVRNVTMEVLENESERLVVIEICQNISETVKVCGPGILGNNQGLVIQQLSEYILQILKKQHPCQLDEDMNSLVNSNEENDDYVENEDNDIAEYDALLIESAIDVLVSISLVLEEEYSQPFGVFLPYIVKYYESETVSDRAMVISGLGEIIEGLKTGITPYTEQIFHIFMNALDDNDEEIRSNAVCSIGLLCQYSKYDLTSQYMTIFSKLQSLFSDKNHKNFQDNAIGCVSRLIISQPSSIPLAQVLPVLVSFLPLKNDYSENSPVYSAIVKLYRLNDINIISLTEQLIPIFAAVLGPPEEQLADSVRKELIELVRALNTDYSGIISQYPSLLNIIQ</sequence>
<reference evidence="1 2" key="1">
    <citation type="journal article" date="2021" name="Commun. Biol.">
        <title>Genomic insights into the host specific adaptation of the Pneumocystis genus.</title>
        <authorList>
            <person name="Cisse O.H."/>
            <person name="Ma L."/>
            <person name="Dekker J.P."/>
            <person name="Khil P.P."/>
            <person name="Youn J.-H."/>
            <person name="Brenchley J.M."/>
            <person name="Blair R."/>
            <person name="Pahar B."/>
            <person name="Chabe M."/>
            <person name="Van Rompay K.K.A."/>
            <person name="Keesler R."/>
            <person name="Sukura A."/>
            <person name="Hirsch V."/>
            <person name="Kutty G."/>
            <person name="Liu Y."/>
            <person name="Peng L."/>
            <person name="Chen J."/>
            <person name="Song J."/>
            <person name="Weissenbacher-Lang C."/>
            <person name="Xu J."/>
            <person name="Upham N.S."/>
            <person name="Stajich J.E."/>
            <person name="Cuomo C.A."/>
            <person name="Cushion M.T."/>
            <person name="Kovacs J.A."/>
        </authorList>
    </citation>
    <scope>NUCLEOTIDE SEQUENCE [LARGE SCALE GENOMIC DNA]</scope>
    <source>
        <strain evidence="1 2">RABM</strain>
    </source>
</reference>
<comment type="caution">
    <text evidence="1">The sequence shown here is derived from an EMBL/GenBank/DDBJ whole genome shotgun (WGS) entry which is preliminary data.</text>
</comment>
<evidence type="ECO:0000313" key="2">
    <source>
        <dbReference type="Proteomes" id="UP000768646"/>
    </source>
</evidence>
<protein>
    <submittedName>
        <fullName evidence="1">Uncharacterized protein</fullName>
    </submittedName>
</protein>
<dbReference type="EMBL" id="JABTEG010000009">
    <property type="protein sequence ID" value="KAG4304273.1"/>
    <property type="molecule type" value="Genomic_DNA"/>
</dbReference>
<evidence type="ECO:0000313" key="1">
    <source>
        <dbReference type="EMBL" id="KAG4304273.1"/>
    </source>
</evidence>
<organism evidence="1 2">
    <name type="scientific">Pneumocystis oryctolagi</name>
    <dbReference type="NCBI Taxonomy" id="42067"/>
    <lineage>
        <taxon>Eukaryota</taxon>
        <taxon>Fungi</taxon>
        <taxon>Dikarya</taxon>
        <taxon>Ascomycota</taxon>
        <taxon>Taphrinomycotina</taxon>
        <taxon>Pneumocystomycetes</taxon>
        <taxon>Pneumocystaceae</taxon>
        <taxon>Pneumocystis</taxon>
    </lineage>
</organism>
<accession>A0ACB7C9P4</accession>
<proteinExistence type="predicted"/>
<gene>
    <name evidence="1" type="ORF">PORY_002248</name>
</gene>
<dbReference type="Proteomes" id="UP000768646">
    <property type="component" value="Unassembled WGS sequence"/>
</dbReference>
<keyword evidence="2" id="KW-1185">Reference proteome</keyword>